<evidence type="ECO:0000313" key="4">
    <source>
        <dbReference type="Proteomes" id="UP001187471"/>
    </source>
</evidence>
<protein>
    <recommendedName>
        <fullName evidence="2">J domain-containing protein</fullName>
    </recommendedName>
</protein>
<gene>
    <name evidence="3" type="ORF">RJ640_022269</name>
</gene>
<evidence type="ECO:0000256" key="1">
    <source>
        <dbReference type="SAM" id="MobiDB-lite"/>
    </source>
</evidence>
<dbReference type="SMART" id="SM00271">
    <property type="entry name" value="DnaJ"/>
    <property type="match status" value="1"/>
</dbReference>
<comment type="caution">
    <text evidence="3">The sequence shown here is derived from an EMBL/GenBank/DDBJ whole genome shotgun (WGS) entry which is preliminary data.</text>
</comment>
<dbReference type="Gene3D" id="1.10.287.110">
    <property type="entry name" value="DnaJ domain"/>
    <property type="match status" value="1"/>
</dbReference>
<dbReference type="PROSITE" id="PS50076">
    <property type="entry name" value="DNAJ_2"/>
    <property type="match status" value="1"/>
</dbReference>
<evidence type="ECO:0000259" key="2">
    <source>
        <dbReference type="PROSITE" id="PS50076"/>
    </source>
</evidence>
<dbReference type="EMBL" id="JAVXUO010002394">
    <property type="protein sequence ID" value="KAK2973621.1"/>
    <property type="molecule type" value="Genomic_DNA"/>
</dbReference>
<feature type="compositionally biased region" description="Gly residues" evidence="1">
    <location>
        <begin position="62"/>
        <end position="72"/>
    </location>
</feature>
<evidence type="ECO:0000313" key="3">
    <source>
        <dbReference type="EMBL" id="KAK2973621.1"/>
    </source>
</evidence>
<keyword evidence="4" id="KW-1185">Reference proteome</keyword>
<dbReference type="AlphaFoldDB" id="A0AA88U9E4"/>
<dbReference type="InterPro" id="IPR036869">
    <property type="entry name" value="J_dom_sf"/>
</dbReference>
<dbReference type="InterPro" id="IPR001623">
    <property type="entry name" value="DnaJ_domain"/>
</dbReference>
<organism evidence="3 4">
    <name type="scientific">Escallonia rubra</name>
    <dbReference type="NCBI Taxonomy" id="112253"/>
    <lineage>
        <taxon>Eukaryota</taxon>
        <taxon>Viridiplantae</taxon>
        <taxon>Streptophyta</taxon>
        <taxon>Embryophyta</taxon>
        <taxon>Tracheophyta</taxon>
        <taxon>Spermatophyta</taxon>
        <taxon>Magnoliopsida</taxon>
        <taxon>eudicotyledons</taxon>
        <taxon>Gunneridae</taxon>
        <taxon>Pentapetalae</taxon>
        <taxon>asterids</taxon>
        <taxon>campanulids</taxon>
        <taxon>Escalloniales</taxon>
        <taxon>Escalloniaceae</taxon>
        <taxon>Escallonia</taxon>
    </lineage>
</organism>
<name>A0AA88U9E4_9ASTE</name>
<accession>A0AA88U9E4</accession>
<reference evidence="3" key="1">
    <citation type="submission" date="2022-12" db="EMBL/GenBank/DDBJ databases">
        <title>Draft genome assemblies for two species of Escallonia (Escalloniales).</title>
        <authorList>
            <person name="Chanderbali A."/>
            <person name="Dervinis C."/>
            <person name="Anghel I."/>
            <person name="Soltis D."/>
            <person name="Soltis P."/>
            <person name="Zapata F."/>
        </authorList>
    </citation>
    <scope>NUCLEOTIDE SEQUENCE</scope>
    <source>
        <strain evidence="3">UCBG92.1500</strain>
        <tissue evidence="3">Leaf</tissue>
    </source>
</reference>
<dbReference type="CDD" id="cd06257">
    <property type="entry name" value="DnaJ"/>
    <property type="match status" value="1"/>
</dbReference>
<dbReference type="Pfam" id="PF00226">
    <property type="entry name" value="DnaJ"/>
    <property type="match status" value="1"/>
</dbReference>
<feature type="region of interest" description="Disordered" evidence="1">
    <location>
        <begin position="58"/>
        <end position="80"/>
    </location>
</feature>
<dbReference type="Proteomes" id="UP001187471">
    <property type="component" value="Unassembled WGS sequence"/>
</dbReference>
<feature type="domain" description="J" evidence="2">
    <location>
        <begin position="94"/>
        <end position="144"/>
    </location>
</feature>
<sequence>MEHGLGAKGTKGSKLDQFINIPRNPNRKSKGNQNLGFLKIFNFKIFLELSWKAIGRRRGRGGKWGEGAGGGNTKSDQKPRLVLKKGPVRRVKQCQYKVLGLGGDCTAGEIRSAYHRLVLQCHPDKLAQFRISPAAYRRLSLDLSNISLPSLTV</sequence>
<proteinExistence type="predicted"/>
<dbReference type="SUPFAM" id="SSF46565">
    <property type="entry name" value="Chaperone J-domain"/>
    <property type="match status" value="1"/>
</dbReference>